<keyword evidence="2" id="KW-1185">Reference proteome</keyword>
<protein>
    <submittedName>
        <fullName evidence="1">TIGR04076 family protein</fullName>
    </submittedName>
</protein>
<dbReference type="GeneID" id="41329592"/>
<gene>
    <name evidence="1" type="ORF">DSAG12_01599</name>
</gene>
<proteinExistence type="predicted"/>
<organism evidence="1 2">
    <name type="scientific">Promethearchaeum syntrophicum</name>
    <dbReference type="NCBI Taxonomy" id="2594042"/>
    <lineage>
        <taxon>Archaea</taxon>
        <taxon>Promethearchaeati</taxon>
        <taxon>Promethearchaeota</taxon>
        <taxon>Promethearchaeia</taxon>
        <taxon>Promethearchaeales</taxon>
        <taxon>Promethearchaeaceae</taxon>
        <taxon>Promethearchaeum</taxon>
    </lineage>
</organism>
<name>A0A5B9D9J5_9ARCH</name>
<sequence length="103" mass="11806">MSKIKITVIKKFSPEDVIGEPFIRPNGLPIEICSLEEGKEFWLNDSMDMPEGFCHHAWFGLYKNISILMYGGGFPTWTGKDMIYTACPDGIRPVCFKIERIEE</sequence>
<dbReference type="Proteomes" id="UP000321408">
    <property type="component" value="Chromosome"/>
</dbReference>
<evidence type="ECO:0000313" key="2">
    <source>
        <dbReference type="Proteomes" id="UP000321408"/>
    </source>
</evidence>
<dbReference type="OrthoDB" id="359052at2157"/>
<dbReference type="InterPro" id="IPR023811">
    <property type="entry name" value="CHP04076"/>
</dbReference>
<dbReference type="RefSeq" id="WP_147662672.1">
    <property type="nucleotide sequence ID" value="NZ_CP042905.2"/>
</dbReference>
<reference evidence="1 2" key="2">
    <citation type="journal article" date="2024" name="Int. J. Syst. Evol. Microbiol.">
        <title>Promethearchaeum syntrophicum gen. nov., sp. nov., an anaerobic, obligately syntrophic archaeon, the first isolate of the lineage 'Asgard' archaea, and proposal of the new archaeal phylum Promethearchaeota phyl. nov. and kingdom Promethearchaeati regn. nov.</title>
        <authorList>
            <person name="Imachi H."/>
            <person name="Nobu M.K."/>
            <person name="Kato S."/>
            <person name="Takaki Y."/>
            <person name="Miyazaki M."/>
            <person name="Miyata M."/>
            <person name="Ogawara M."/>
            <person name="Saito Y."/>
            <person name="Sakai S."/>
            <person name="Tahara Y.O."/>
            <person name="Takano Y."/>
            <person name="Tasumi E."/>
            <person name="Uematsu K."/>
            <person name="Yoshimura T."/>
            <person name="Itoh T."/>
            <person name="Ohkuma M."/>
            <person name="Takai K."/>
        </authorList>
    </citation>
    <scope>NUCLEOTIDE SEQUENCE [LARGE SCALE GENOMIC DNA]</scope>
    <source>
        <strain evidence="1 2">MK-D1</strain>
    </source>
</reference>
<dbReference type="NCBIfam" id="TIGR04076">
    <property type="entry name" value="TIGR04076 family protein"/>
    <property type="match status" value="1"/>
</dbReference>
<dbReference type="EMBL" id="CP042905">
    <property type="protein sequence ID" value="QEE15772.1"/>
    <property type="molecule type" value="Genomic_DNA"/>
</dbReference>
<evidence type="ECO:0000313" key="1">
    <source>
        <dbReference type="EMBL" id="QEE15772.1"/>
    </source>
</evidence>
<accession>A0A5B9D9J5</accession>
<dbReference type="KEGG" id="psyt:DSAG12_01599"/>
<reference evidence="1 2" key="1">
    <citation type="journal article" date="2020" name="Nature">
        <title>Isolation of an archaeon at the prokaryote-eukaryote interface.</title>
        <authorList>
            <person name="Imachi H."/>
            <person name="Nobu M.K."/>
            <person name="Nakahara N."/>
            <person name="Morono Y."/>
            <person name="Ogawara M."/>
            <person name="Takaki Y."/>
            <person name="Takano Y."/>
            <person name="Uematsu K."/>
            <person name="Ikuta T."/>
            <person name="Ito M."/>
            <person name="Matsui Y."/>
            <person name="Miyazaki M."/>
            <person name="Murata K."/>
            <person name="Saito Y."/>
            <person name="Sakai S."/>
            <person name="Song C."/>
            <person name="Tasumi E."/>
            <person name="Yamanaka Y."/>
            <person name="Yamaguchi T."/>
            <person name="Kamagata Y."/>
            <person name="Tamaki H."/>
            <person name="Takai K."/>
        </authorList>
    </citation>
    <scope>NUCLEOTIDE SEQUENCE [LARGE SCALE GENOMIC DNA]</scope>
    <source>
        <strain evidence="1 2">MK-D1</strain>
    </source>
</reference>
<dbReference type="AlphaFoldDB" id="A0A5B9D9J5"/>